<proteinExistence type="predicted"/>
<evidence type="ECO:0000313" key="1">
    <source>
        <dbReference type="EMBL" id="AYU75202.1"/>
    </source>
</evidence>
<protein>
    <recommendedName>
        <fullName evidence="2">P49</fullName>
    </recommendedName>
</protein>
<organism evidence="1">
    <name type="scientific">Spodoptera littoralis nuclear polyhedrosis virus</name>
    <name type="common">SlNPV</name>
    <dbReference type="NCBI Taxonomy" id="10456"/>
    <lineage>
        <taxon>Viruses</taxon>
        <taxon>Viruses incertae sedis</taxon>
        <taxon>Naldaviricetes</taxon>
        <taxon>Lefavirales</taxon>
        <taxon>Baculoviridae</taxon>
        <taxon>Alphabaculovirus</taxon>
        <taxon>Alphabaculovirus splittoralis</taxon>
    </lineage>
</organism>
<dbReference type="InterPro" id="IPR006997">
    <property type="entry name" value="Baculo_Y142"/>
</dbReference>
<name>A0A3G4S8S3_NPVSL</name>
<dbReference type="Pfam" id="PF04913">
    <property type="entry name" value="Baculo_Y142"/>
    <property type="match status" value="1"/>
</dbReference>
<reference evidence="1" key="1">
    <citation type="submission" date="2018-02" db="EMBL/GenBank/DDBJ databases">
        <title>Genome analyses of the Tunisian isolate of Spodoptera littoralis#nucleopolyhedrovirus SpliNPV-Tun2 and biological activity identification.</title>
        <authorList>
            <person name="Ben Tiba S."/>
            <person name="Wennmann J.T."/>
            <person name="Laarif A."/>
            <person name="Larem A."/>
            <person name="Fattouch S."/>
            <person name="Jehle J.A."/>
        </authorList>
    </citation>
    <scope>NUCLEOTIDE SEQUENCE</scope>
    <source>
        <strain evidence="1">SpliNPV-Tun2</strain>
    </source>
</reference>
<accession>A0A3G4S8S3</accession>
<gene>
    <name evidence="1" type="primary">ORF9</name>
</gene>
<sequence>MSSTTTASPAADVLSLERNQLKYLFLASYFDLVDTQRLADETRPFIREYLLNNFRVINDDTLLKYIDYLQEIRLKHMIADRSPDIFKYIKPQFKFKCTKRRMDILKLDRSVFIQPNTTIYATNMFVANPLDFGVQMYRLFARVFPNRKFVNNELSHAVIGGNEGYVFDRSYVDWCGVRLCEVANVQQNNPFPYRLYLIGEQMAQFFIKENIMFDDGRLLLRNFYKGLPMYKSNFEIINSRNFVTKKPNELFDYIQQELNSQSTYVKFIQRDYIFDAGDFPDDLLELLNDHMTLTSVYKFIRKFIEGDELGNDYSEIVFDRVSVDRYRKMIVRIDDRTIFPTLRFDAPSYIFIRPDFVQIRGVRNAFYAPKEHVLGILENNLFFGAKETLEFDFDKLIPYKQAVPAIRVAGEIYSIVREQKIYLTRWMFANKIPVYLLIRGDYESSSSEYKRLNELNNPLVQNAVLQLLFGRRQQQ</sequence>
<organismHost>
    <name type="scientific">Lepidoptera</name>
    <name type="common">moths &amp; butterflies</name>
    <dbReference type="NCBI Taxonomy" id="7088"/>
</organismHost>
<evidence type="ECO:0008006" key="2">
    <source>
        <dbReference type="Google" id="ProtNLM"/>
    </source>
</evidence>
<dbReference type="EMBL" id="MG958660">
    <property type="protein sequence ID" value="AYU75202.1"/>
    <property type="molecule type" value="Genomic_DNA"/>
</dbReference>